<accession>A0ABW6GX99</accession>
<evidence type="ECO:0000313" key="2">
    <source>
        <dbReference type="Proteomes" id="UP001599756"/>
    </source>
</evidence>
<dbReference type="EMBL" id="JBHYTS010000001">
    <property type="protein sequence ID" value="MFE1748993.1"/>
    <property type="molecule type" value="Genomic_DNA"/>
</dbReference>
<dbReference type="Proteomes" id="UP001599756">
    <property type="component" value="Unassembled WGS sequence"/>
</dbReference>
<proteinExistence type="predicted"/>
<evidence type="ECO:0008006" key="3">
    <source>
        <dbReference type="Google" id="ProtNLM"/>
    </source>
</evidence>
<name>A0ABW6GX99_9ACTN</name>
<keyword evidence="2" id="KW-1185">Reference proteome</keyword>
<reference evidence="1 2" key="1">
    <citation type="submission" date="2024-09" db="EMBL/GenBank/DDBJ databases">
        <title>The Natural Products Discovery Center: Release of the First 8490 Sequenced Strains for Exploring Actinobacteria Biosynthetic Diversity.</title>
        <authorList>
            <person name="Kalkreuter E."/>
            <person name="Kautsar S.A."/>
            <person name="Yang D."/>
            <person name="Bader C.D."/>
            <person name="Teijaro C.N."/>
            <person name="Fluegel L."/>
            <person name="Davis C.M."/>
            <person name="Simpson J.R."/>
            <person name="Lauterbach L."/>
            <person name="Steele A.D."/>
            <person name="Gui C."/>
            <person name="Meng S."/>
            <person name="Li G."/>
            <person name="Viehrig K."/>
            <person name="Ye F."/>
            <person name="Su P."/>
            <person name="Kiefer A.F."/>
            <person name="Nichols A."/>
            <person name="Cepeda A.J."/>
            <person name="Yan W."/>
            <person name="Fan B."/>
            <person name="Jiang Y."/>
            <person name="Adhikari A."/>
            <person name="Zheng C.-J."/>
            <person name="Schuster L."/>
            <person name="Cowan T.M."/>
            <person name="Smanski M.J."/>
            <person name="Chevrette M.G."/>
            <person name="De Carvalho L.P.S."/>
            <person name="Shen B."/>
        </authorList>
    </citation>
    <scope>NUCLEOTIDE SEQUENCE [LARGE SCALE GENOMIC DNA]</scope>
    <source>
        <strain evidence="1 2">NPDC059500</strain>
    </source>
</reference>
<sequence length="86" mass="9281">MGFINDAKAQTAGVEARKARERGQSVLVYKFIEANTNSKSTAPMTGMAEQIQAVEEQGWMLSSMAAAEGKALTGERVALVCLFRRA</sequence>
<dbReference type="RefSeq" id="WP_381839082.1">
    <property type="nucleotide sequence ID" value="NZ_JBHYTS010000001.1"/>
</dbReference>
<evidence type="ECO:0000313" key="1">
    <source>
        <dbReference type="EMBL" id="MFE1748993.1"/>
    </source>
</evidence>
<comment type="caution">
    <text evidence="1">The sequence shown here is derived from an EMBL/GenBank/DDBJ whole genome shotgun (WGS) entry which is preliminary data.</text>
</comment>
<protein>
    <recommendedName>
        <fullName evidence="3">DUF4177 domain-containing protein</fullName>
    </recommendedName>
</protein>
<organism evidence="1 2">
    <name type="scientific">Streptomyces anandii</name>
    <dbReference type="NCBI Taxonomy" id="285454"/>
    <lineage>
        <taxon>Bacteria</taxon>
        <taxon>Bacillati</taxon>
        <taxon>Actinomycetota</taxon>
        <taxon>Actinomycetes</taxon>
        <taxon>Kitasatosporales</taxon>
        <taxon>Streptomycetaceae</taxon>
        <taxon>Streptomyces</taxon>
    </lineage>
</organism>
<gene>
    <name evidence="1" type="ORF">ACFW88_00305</name>
</gene>